<evidence type="ECO:0000256" key="1">
    <source>
        <dbReference type="SAM" id="Phobius"/>
    </source>
</evidence>
<keyword evidence="1" id="KW-0472">Membrane</keyword>
<evidence type="ECO:0000313" key="3">
    <source>
        <dbReference type="Proteomes" id="UP001445076"/>
    </source>
</evidence>
<proteinExistence type="predicted"/>
<dbReference type="AlphaFoldDB" id="A0AAW0XFD3"/>
<feature type="transmembrane region" description="Helical" evidence="1">
    <location>
        <begin position="77"/>
        <end position="97"/>
    </location>
</feature>
<dbReference type="Proteomes" id="UP001445076">
    <property type="component" value="Unassembled WGS sequence"/>
</dbReference>
<keyword evidence="1" id="KW-0812">Transmembrane</keyword>
<name>A0AAW0XFD3_CHEQU</name>
<keyword evidence="1" id="KW-1133">Transmembrane helix</keyword>
<evidence type="ECO:0000313" key="2">
    <source>
        <dbReference type="EMBL" id="KAK8743205.1"/>
    </source>
</evidence>
<reference evidence="2 3" key="1">
    <citation type="journal article" date="2024" name="BMC Genomics">
        <title>Genome assembly of redclaw crayfish (Cherax quadricarinatus) provides insights into its immune adaptation and hypoxia tolerance.</title>
        <authorList>
            <person name="Liu Z."/>
            <person name="Zheng J."/>
            <person name="Li H."/>
            <person name="Fang K."/>
            <person name="Wang S."/>
            <person name="He J."/>
            <person name="Zhou D."/>
            <person name="Weng S."/>
            <person name="Chi M."/>
            <person name="Gu Z."/>
            <person name="He J."/>
            <person name="Li F."/>
            <person name="Wang M."/>
        </authorList>
    </citation>
    <scope>NUCLEOTIDE SEQUENCE [LARGE SCALE GENOMIC DNA]</scope>
    <source>
        <strain evidence="2">ZL_2023a</strain>
    </source>
</reference>
<protein>
    <submittedName>
        <fullName evidence="2">Uncharacterized protein</fullName>
    </submittedName>
</protein>
<keyword evidence="3" id="KW-1185">Reference proteome</keyword>
<comment type="caution">
    <text evidence="2">The sequence shown here is derived from an EMBL/GenBank/DDBJ whole genome shotgun (WGS) entry which is preliminary data.</text>
</comment>
<accession>A0AAW0XFD3</accession>
<organism evidence="2 3">
    <name type="scientific">Cherax quadricarinatus</name>
    <name type="common">Australian red claw crayfish</name>
    <dbReference type="NCBI Taxonomy" id="27406"/>
    <lineage>
        <taxon>Eukaryota</taxon>
        <taxon>Metazoa</taxon>
        <taxon>Ecdysozoa</taxon>
        <taxon>Arthropoda</taxon>
        <taxon>Crustacea</taxon>
        <taxon>Multicrustacea</taxon>
        <taxon>Malacostraca</taxon>
        <taxon>Eumalacostraca</taxon>
        <taxon>Eucarida</taxon>
        <taxon>Decapoda</taxon>
        <taxon>Pleocyemata</taxon>
        <taxon>Astacidea</taxon>
        <taxon>Parastacoidea</taxon>
        <taxon>Parastacidae</taxon>
        <taxon>Cherax</taxon>
    </lineage>
</organism>
<sequence length="109" mass="12488">MEIEEMCSETVLMDASAPSSYHQREFLKTSTEVAAVSRCSRHLSRVPVRKCEVPGDADCSCCFLKQVWLLTQGWRNVQLLLTLFLFLLVSLLLEGYISEAITFKYVFQM</sequence>
<dbReference type="EMBL" id="JARKIK010000026">
    <property type="protein sequence ID" value="KAK8743205.1"/>
    <property type="molecule type" value="Genomic_DNA"/>
</dbReference>
<gene>
    <name evidence="2" type="ORF">OTU49_017398</name>
</gene>